<dbReference type="Proteomes" id="UP000547973">
    <property type="component" value="Unassembled WGS sequence"/>
</dbReference>
<organism evidence="1 2">
    <name type="scientific">Demequina lutea</name>
    <dbReference type="NCBI Taxonomy" id="431489"/>
    <lineage>
        <taxon>Bacteria</taxon>
        <taxon>Bacillati</taxon>
        <taxon>Actinomycetota</taxon>
        <taxon>Actinomycetes</taxon>
        <taxon>Micrococcales</taxon>
        <taxon>Demequinaceae</taxon>
        <taxon>Demequina</taxon>
    </lineage>
</organism>
<evidence type="ECO:0000313" key="1">
    <source>
        <dbReference type="EMBL" id="NYI41302.1"/>
    </source>
</evidence>
<reference evidence="1 2" key="1">
    <citation type="submission" date="2020-07" db="EMBL/GenBank/DDBJ databases">
        <title>Sequencing the genomes of 1000 actinobacteria strains.</title>
        <authorList>
            <person name="Klenk H.-P."/>
        </authorList>
    </citation>
    <scope>NUCLEOTIDE SEQUENCE [LARGE SCALE GENOMIC DNA]</scope>
    <source>
        <strain evidence="1 2">DSM 19970</strain>
    </source>
</reference>
<name>A0A7Y9Z9J1_9MICO</name>
<gene>
    <name evidence="1" type="ORF">BKA03_001421</name>
</gene>
<proteinExistence type="predicted"/>
<dbReference type="EMBL" id="JACBZO010000001">
    <property type="protein sequence ID" value="NYI41302.1"/>
    <property type="molecule type" value="Genomic_DNA"/>
</dbReference>
<dbReference type="RefSeq" id="WP_062075098.1">
    <property type="nucleotide sequence ID" value="NZ_BBRC01000005.1"/>
</dbReference>
<sequence>MDDASELTLARERLDAIVAERIDDPRIDQGPMFSTTGWRTRGKVFAFVGRSAELILKLPGQRIVELVASGDGAPMTLGIRTIREGAHIAADVDWGPLVIEAHAFVTAES</sequence>
<keyword evidence="2" id="KW-1185">Reference proteome</keyword>
<protein>
    <recommendedName>
        <fullName evidence="3">YjbR protein</fullName>
    </recommendedName>
</protein>
<dbReference type="AlphaFoldDB" id="A0A7Y9Z9J1"/>
<evidence type="ECO:0008006" key="3">
    <source>
        <dbReference type="Google" id="ProtNLM"/>
    </source>
</evidence>
<evidence type="ECO:0000313" key="2">
    <source>
        <dbReference type="Proteomes" id="UP000547973"/>
    </source>
</evidence>
<dbReference type="OrthoDB" id="8779526at2"/>
<accession>A0A7Y9Z9J1</accession>
<comment type="caution">
    <text evidence="1">The sequence shown here is derived from an EMBL/GenBank/DDBJ whole genome shotgun (WGS) entry which is preliminary data.</text>
</comment>